<comment type="caution">
    <text evidence="1">The sequence shown here is derived from an EMBL/GenBank/DDBJ whole genome shotgun (WGS) entry which is preliminary data.</text>
</comment>
<name>A0A699Q6T6_TANCI</name>
<dbReference type="EMBL" id="BKCJ010982887">
    <property type="protein sequence ID" value="GFC59787.1"/>
    <property type="molecule type" value="Genomic_DNA"/>
</dbReference>
<feature type="non-terminal residue" evidence="1">
    <location>
        <position position="1"/>
    </location>
</feature>
<gene>
    <name evidence="1" type="ORF">Tci_831757</name>
</gene>
<accession>A0A699Q6T6</accession>
<evidence type="ECO:0000313" key="1">
    <source>
        <dbReference type="EMBL" id="GFC59787.1"/>
    </source>
</evidence>
<organism evidence="1">
    <name type="scientific">Tanacetum cinerariifolium</name>
    <name type="common">Dalmatian daisy</name>
    <name type="synonym">Chrysanthemum cinerariifolium</name>
    <dbReference type="NCBI Taxonomy" id="118510"/>
    <lineage>
        <taxon>Eukaryota</taxon>
        <taxon>Viridiplantae</taxon>
        <taxon>Streptophyta</taxon>
        <taxon>Embryophyta</taxon>
        <taxon>Tracheophyta</taxon>
        <taxon>Spermatophyta</taxon>
        <taxon>Magnoliopsida</taxon>
        <taxon>eudicotyledons</taxon>
        <taxon>Gunneridae</taxon>
        <taxon>Pentapetalae</taxon>
        <taxon>asterids</taxon>
        <taxon>campanulids</taxon>
        <taxon>Asterales</taxon>
        <taxon>Asteraceae</taxon>
        <taxon>Asteroideae</taxon>
        <taxon>Anthemideae</taxon>
        <taxon>Anthemidinae</taxon>
        <taxon>Tanacetum</taxon>
    </lineage>
</organism>
<sequence length="128" mass="14926">GDTSEGTTIEGTEAELDSSYIRGLFAKPKRPPQICFNIGAIRGTRCPNLHELEKGKSIVDTQPEMEWTKEWRKKEWECVYKKDPPNPLRFPKQILIKPLSKRTSKRQECWLENMTNMTRLGRTKEAYL</sequence>
<protein>
    <submittedName>
        <fullName evidence="1">Uncharacterized protein</fullName>
    </submittedName>
</protein>
<reference evidence="1" key="1">
    <citation type="journal article" date="2019" name="Sci. Rep.">
        <title>Draft genome of Tanacetum cinerariifolium, the natural source of mosquito coil.</title>
        <authorList>
            <person name="Yamashiro T."/>
            <person name="Shiraishi A."/>
            <person name="Satake H."/>
            <person name="Nakayama K."/>
        </authorList>
    </citation>
    <scope>NUCLEOTIDE SEQUENCE</scope>
</reference>
<dbReference type="AlphaFoldDB" id="A0A699Q6T6"/>
<proteinExistence type="predicted"/>